<dbReference type="EMBL" id="JZWV01000290">
    <property type="protein sequence ID" value="KJY34410.1"/>
    <property type="molecule type" value="Genomic_DNA"/>
</dbReference>
<dbReference type="Proteomes" id="UP000033551">
    <property type="component" value="Unassembled WGS sequence"/>
</dbReference>
<comment type="caution">
    <text evidence="2">The sequence shown here is derived from an EMBL/GenBank/DDBJ whole genome shotgun (WGS) entry which is preliminary data.</text>
</comment>
<feature type="non-terminal residue" evidence="2">
    <location>
        <position position="1"/>
    </location>
</feature>
<keyword evidence="3" id="KW-1185">Reference proteome</keyword>
<evidence type="ECO:0000256" key="1">
    <source>
        <dbReference type="SAM" id="Phobius"/>
    </source>
</evidence>
<keyword evidence="1" id="KW-0472">Membrane</keyword>
<organism evidence="2 3">
    <name type="scientific">Streptomyces katrae</name>
    <dbReference type="NCBI Taxonomy" id="68223"/>
    <lineage>
        <taxon>Bacteria</taxon>
        <taxon>Bacillati</taxon>
        <taxon>Actinomycetota</taxon>
        <taxon>Actinomycetes</taxon>
        <taxon>Kitasatosporales</taxon>
        <taxon>Streptomycetaceae</taxon>
        <taxon>Streptomyces</taxon>
    </lineage>
</organism>
<dbReference type="AlphaFoldDB" id="A0A0F4JJL8"/>
<evidence type="ECO:0000313" key="2">
    <source>
        <dbReference type="EMBL" id="KJY34410.1"/>
    </source>
</evidence>
<gene>
    <name evidence="2" type="ORF">VR44_11925</name>
</gene>
<sequence length="96" mass="9705">PGLLLAALPAMAAAYVSARAAGRKARPWTLLWAAGCVALLAVPALRDSAWPSTLAVLAAVLLAALALHGTRRWPGVLLAPIGFLGSAVAGVGWAWA</sequence>
<feature type="transmembrane region" description="Helical" evidence="1">
    <location>
        <begin position="28"/>
        <end position="45"/>
    </location>
</feature>
<feature type="non-terminal residue" evidence="2">
    <location>
        <position position="96"/>
    </location>
</feature>
<name>A0A0F4JJL8_9ACTN</name>
<accession>A0A0F4JJL8</accession>
<reference evidence="2 3" key="1">
    <citation type="submission" date="2015-02" db="EMBL/GenBank/DDBJ databases">
        <authorList>
            <person name="Ju K.-S."/>
            <person name="Doroghazi J.R."/>
            <person name="Metcalf W."/>
        </authorList>
    </citation>
    <scope>NUCLEOTIDE SEQUENCE [LARGE SCALE GENOMIC DNA]</scope>
    <source>
        <strain evidence="2 3">NRRL ISP-5550</strain>
    </source>
</reference>
<protein>
    <submittedName>
        <fullName evidence="2">Uncharacterized protein</fullName>
    </submittedName>
</protein>
<keyword evidence="1" id="KW-0812">Transmembrane</keyword>
<keyword evidence="1" id="KW-1133">Transmembrane helix</keyword>
<evidence type="ECO:0000313" key="3">
    <source>
        <dbReference type="Proteomes" id="UP000033551"/>
    </source>
</evidence>
<feature type="transmembrane region" description="Helical" evidence="1">
    <location>
        <begin position="52"/>
        <end position="70"/>
    </location>
</feature>
<proteinExistence type="predicted"/>
<feature type="transmembrane region" description="Helical" evidence="1">
    <location>
        <begin position="76"/>
        <end position="95"/>
    </location>
</feature>